<dbReference type="InterPro" id="IPR056413">
    <property type="entry name" value="TPR_CcmH_CycH"/>
</dbReference>
<dbReference type="InterPro" id="IPR019734">
    <property type="entry name" value="TPR_rpt"/>
</dbReference>
<feature type="transmembrane region" description="Helical" evidence="6">
    <location>
        <begin position="6"/>
        <end position="24"/>
    </location>
</feature>
<keyword evidence="6" id="KW-0472">Membrane</keyword>
<evidence type="ECO:0000259" key="7">
    <source>
        <dbReference type="Pfam" id="PF23892"/>
    </source>
</evidence>
<keyword evidence="6" id="KW-1133">Transmembrane helix</keyword>
<dbReference type="Proteomes" id="UP000033070">
    <property type="component" value="Chromosome"/>
</dbReference>
<dbReference type="PANTHER" id="PTHR47870">
    <property type="entry name" value="CYTOCHROME C-TYPE BIOGENESIS PROTEIN CCMH"/>
    <property type="match status" value="1"/>
</dbReference>
<feature type="transmembrane region" description="Helical" evidence="6">
    <location>
        <begin position="96"/>
        <end position="115"/>
    </location>
</feature>
<proteinExistence type="predicted"/>
<keyword evidence="4 5" id="KW-0802">TPR repeat</keyword>
<dbReference type="Pfam" id="PF23914">
    <property type="entry name" value="TPR_CcmH_CycH"/>
    <property type="match status" value="1"/>
</dbReference>
<evidence type="ECO:0000256" key="3">
    <source>
        <dbReference type="ARBA" id="ARBA00022748"/>
    </source>
</evidence>
<dbReference type="InterPro" id="IPR056412">
    <property type="entry name" value="Ig_CycH"/>
</dbReference>
<evidence type="ECO:0000259" key="8">
    <source>
        <dbReference type="Pfam" id="PF23914"/>
    </source>
</evidence>
<organism evidence="9 10">
    <name type="scientific">Ferriphaselus amnicola</name>
    <dbReference type="NCBI Taxonomy" id="1188319"/>
    <lineage>
        <taxon>Bacteria</taxon>
        <taxon>Pseudomonadati</taxon>
        <taxon>Pseudomonadota</taxon>
        <taxon>Betaproteobacteria</taxon>
        <taxon>Nitrosomonadales</taxon>
        <taxon>Gallionellaceae</taxon>
        <taxon>Ferriphaselus</taxon>
    </lineage>
</organism>
<dbReference type="OrthoDB" id="9776053at2"/>
<dbReference type="EMBL" id="AP018738">
    <property type="protein sequence ID" value="BBE51682.1"/>
    <property type="molecule type" value="Genomic_DNA"/>
</dbReference>
<evidence type="ECO:0000313" key="9">
    <source>
        <dbReference type="EMBL" id="BBE51682.1"/>
    </source>
</evidence>
<dbReference type="GO" id="GO:0005886">
    <property type="term" value="C:plasma membrane"/>
    <property type="evidence" value="ECO:0007669"/>
    <property type="project" value="TreeGrafter"/>
</dbReference>
<dbReference type="GO" id="GO:0030313">
    <property type="term" value="C:cell envelope"/>
    <property type="evidence" value="ECO:0007669"/>
    <property type="project" value="UniProtKB-SubCell"/>
</dbReference>
<dbReference type="KEGG" id="fam:OYT1_ch2158"/>
<evidence type="ECO:0000256" key="1">
    <source>
        <dbReference type="ARBA" id="ARBA00004196"/>
    </source>
</evidence>
<dbReference type="PANTHER" id="PTHR47870:SF4">
    <property type="entry name" value="CYTOCHROME C-TYPE BIOGENESIS PROTEIN CYCH"/>
    <property type="match status" value="1"/>
</dbReference>
<feature type="domain" description="Cytochrome c-type biogenesis protein H TPR" evidence="8">
    <location>
        <begin position="145"/>
        <end position="262"/>
    </location>
</feature>
<dbReference type="NCBIfam" id="TIGR03142">
    <property type="entry name" value="cytochro_ccmI"/>
    <property type="match status" value="1"/>
</dbReference>
<dbReference type="AlphaFoldDB" id="A0A2Z6GEC2"/>
<dbReference type="RefSeq" id="WP_062626324.1">
    <property type="nucleotide sequence ID" value="NZ_AP018738.1"/>
</dbReference>
<keyword evidence="6" id="KW-0812">Transmembrane</keyword>
<keyword evidence="3" id="KW-0201">Cytochrome c-type biogenesis</keyword>
<feature type="domain" description="Cytochrome c-type biogenesis protein H Ig-like" evidence="7">
    <location>
        <begin position="306"/>
        <end position="411"/>
    </location>
</feature>
<dbReference type="Pfam" id="PF23892">
    <property type="entry name" value="Ig_CycH"/>
    <property type="match status" value="1"/>
</dbReference>
<evidence type="ECO:0000256" key="6">
    <source>
        <dbReference type="SAM" id="Phobius"/>
    </source>
</evidence>
<gene>
    <name evidence="9" type="ORF">OYT1_ch2158</name>
</gene>
<dbReference type="PROSITE" id="PS50005">
    <property type="entry name" value="TPR"/>
    <property type="match status" value="1"/>
</dbReference>
<comment type="subcellular location">
    <subcellularLocation>
        <location evidence="1">Cell envelope</location>
    </subcellularLocation>
</comment>
<dbReference type="Gene3D" id="1.25.40.10">
    <property type="entry name" value="Tetratricopeptide repeat domain"/>
    <property type="match status" value="1"/>
</dbReference>
<evidence type="ECO:0000256" key="4">
    <source>
        <dbReference type="ARBA" id="ARBA00022803"/>
    </source>
</evidence>
<dbReference type="GO" id="GO:0017004">
    <property type="term" value="P:cytochrome complex assembly"/>
    <property type="evidence" value="ECO:0007669"/>
    <property type="project" value="UniProtKB-KW"/>
</dbReference>
<feature type="repeat" description="TPR" evidence="5">
    <location>
        <begin position="156"/>
        <end position="189"/>
    </location>
</feature>
<dbReference type="InterPro" id="IPR017560">
    <property type="entry name" value="Cyt_c_biogenesis_CcmI"/>
</dbReference>
<dbReference type="InterPro" id="IPR051263">
    <property type="entry name" value="C-type_cytochrome_biogenesis"/>
</dbReference>
<dbReference type="InterPro" id="IPR011990">
    <property type="entry name" value="TPR-like_helical_dom_sf"/>
</dbReference>
<protein>
    <submittedName>
        <fullName evidence="9">Formate-dependent nitrite reductase complex subunit NrfG</fullName>
    </submittedName>
</protein>
<accession>A0A2Z6GEC2</accession>
<keyword evidence="2" id="KW-0677">Repeat</keyword>
<sequence>MTQFWMICAALLLVAVAFVVLPLWRSRVRTNDVVRDAANLEIFRDQIAEMDADLANGLLTQELYEQGKRELQARVLDEVKSPEVASVLARDPHRKLAILLVLAVPLLAVGLYGMVGNPNAFLPQVSHANTDGFGAIRSEAALGELQKKLSEEPKNAEGWLLLARSLVELEKYPEAVSAFKKLVELVPNESPVWADFADAQAMANGQSLVGEPTKMLDRALAIDPANPKALALSGSAAMERGDYAAAVRHWENLLKQVPKDSEDAKMIEGGIQQARDFLAQSKGGKAPVMAAQPEPEKIVSDGKERITGTITLDEAVKANASPEDTLFVVARALSGPKMPLAIIRKQVKDLPLKYTLDDTMAMAAEMKLSNFDQVVVLARVSKSGTAMPQAGDLEGVSQPLKPGSKDVNVTISTIIKQGAK</sequence>
<reference evidence="9 10" key="1">
    <citation type="submission" date="2018-06" db="EMBL/GenBank/DDBJ databases">
        <title>OYT1 Genome Sequencing.</title>
        <authorList>
            <person name="Kato S."/>
            <person name="Itoh T."/>
            <person name="Ohkuma M."/>
        </authorList>
    </citation>
    <scope>NUCLEOTIDE SEQUENCE [LARGE SCALE GENOMIC DNA]</scope>
    <source>
        <strain evidence="9 10">OYT1</strain>
    </source>
</reference>
<evidence type="ECO:0000256" key="5">
    <source>
        <dbReference type="PROSITE-ProRule" id="PRU00339"/>
    </source>
</evidence>
<dbReference type="STRING" id="1188319.OYT1_01148"/>
<dbReference type="SMART" id="SM00028">
    <property type="entry name" value="TPR"/>
    <property type="match status" value="2"/>
</dbReference>
<name>A0A2Z6GEC2_9PROT</name>
<keyword evidence="10" id="KW-1185">Reference proteome</keyword>
<dbReference type="SUPFAM" id="SSF48452">
    <property type="entry name" value="TPR-like"/>
    <property type="match status" value="1"/>
</dbReference>
<evidence type="ECO:0000313" key="10">
    <source>
        <dbReference type="Proteomes" id="UP000033070"/>
    </source>
</evidence>
<evidence type="ECO:0000256" key="2">
    <source>
        <dbReference type="ARBA" id="ARBA00022737"/>
    </source>
</evidence>